<protein>
    <submittedName>
        <fullName evidence="1">Uncharacterized protein</fullName>
    </submittedName>
</protein>
<dbReference type="Proteomes" id="UP000265520">
    <property type="component" value="Unassembled WGS sequence"/>
</dbReference>
<keyword evidence="2" id="KW-1185">Reference proteome</keyword>
<organism evidence="1 2">
    <name type="scientific">Trifolium medium</name>
    <dbReference type="NCBI Taxonomy" id="97028"/>
    <lineage>
        <taxon>Eukaryota</taxon>
        <taxon>Viridiplantae</taxon>
        <taxon>Streptophyta</taxon>
        <taxon>Embryophyta</taxon>
        <taxon>Tracheophyta</taxon>
        <taxon>Spermatophyta</taxon>
        <taxon>Magnoliopsida</taxon>
        <taxon>eudicotyledons</taxon>
        <taxon>Gunneridae</taxon>
        <taxon>Pentapetalae</taxon>
        <taxon>rosids</taxon>
        <taxon>fabids</taxon>
        <taxon>Fabales</taxon>
        <taxon>Fabaceae</taxon>
        <taxon>Papilionoideae</taxon>
        <taxon>50 kb inversion clade</taxon>
        <taxon>NPAAA clade</taxon>
        <taxon>Hologalegina</taxon>
        <taxon>IRL clade</taxon>
        <taxon>Trifolieae</taxon>
        <taxon>Trifolium</taxon>
    </lineage>
</organism>
<proteinExistence type="predicted"/>
<comment type="caution">
    <text evidence="1">The sequence shown here is derived from an EMBL/GenBank/DDBJ whole genome shotgun (WGS) entry which is preliminary data.</text>
</comment>
<dbReference type="AlphaFoldDB" id="A0A392SXA9"/>
<feature type="non-terminal residue" evidence="1">
    <location>
        <position position="1"/>
    </location>
</feature>
<evidence type="ECO:0000313" key="1">
    <source>
        <dbReference type="EMBL" id="MCI52516.1"/>
    </source>
</evidence>
<dbReference type="EMBL" id="LXQA010448392">
    <property type="protein sequence ID" value="MCI52516.1"/>
    <property type="molecule type" value="Genomic_DNA"/>
</dbReference>
<evidence type="ECO:0000313" key="2">
    <source>
        <dbReference type="Proteomes" id="UP000265520"/>
    </source>
</evidence>
<name>A0A392SXA9_9FABA</name>
<accession>A0A392SXA9</accession>
<sequence length="37" mass="3975">GLDHSAHACIAELPSKAVDLHQTAKNVYLNISSRLSD</sequence>
<reference evidence="1 2" key="1">
    <citation type="journal article" date="2018" name="Front. Plant Sci.">
        <title>Red Clover (Trifolium pratense) and Zigzag Clover (T. medium) - A Picture of Genomic Similarities and Differences.</title>
        <authorList>
            <person name="Dluhosova J."/>
            <person name="Istvanek J."/>
            <person name="Nedelnik J."/>
            <person name="Repkova J."/>
        </authorList>
    </citation>
    <scope>NUCLEOTIDE SEQUENCE [LARGE SCALE GENOMIC DNA]</scope>
    <source>
        <strain evidence="2">cv. 10/8</strain>
        <tissue evidence="1">Leaf</tissue>
    </source>
</reference>